<feature type="compositionally biased region" description="Polar residues" evidence="4">
    <location>
        <begin position="14"/>
        <end position="27"/>
    </location>
</feature>
<dbReference type="AlphaFoldDB" id="A0A8C6S446"/>
<dbReference type="PANTHER" id="PTHR10903:SF62">
    <property type="entry name" value="GTPASE IMAP FAMILY MEMBER 4-LIKE-RELATED"/>
    <property type="match status" value="1"/>
</dbReference>
<protein>
    <recommendedName>
        <fullName evidence="5">AIG1-type G domain-containing protein</fullName>
    </recommendedName>
</protein>
<evidence type="ECO:0000256" key="1">
    <source>
        <dbReference type="ARBA" id="ARBA00008535"/>
    </source>
</evidence>
<evidence type="ECO:0000313" key="6">
    <source>
        <dbReference type="Ensembl" id="ENSNMLP00000001319.1"/>
    </source>
</evidence>
<dbReference type="Proteomes" id="UP000694523">
    <property type="component" value="Unplaced"/>
</dbReference>
<dbReference type="PANTHER" id="PTHR10903">
    <property type="entry name" value="GTPASE, IMAP FAMILY MEMBER-RELATED"/>
    <property type="match status" value="1"/>
</dbReference>
<dbReference type="Pfam" id="PF04548">
    <property type="entry name" value="AIG1"/>
    <property type="match status" value="1"/>
</dbReference>
<dbReference type="InterPro" id="IPR027417">
    <property type="entry name" value="P-loop_NTPase"/>
</dbReference>
<evidence type="ECO:0000256" key="4">
    <source>
        <dbReference type="SAM" id="MobiDB-lite"/>
    </source>
</evidence>
<keyword evidence="3" id="KW-0342">GTP-binding</keyword>
<evidence type="ECO:0000256" key="3">
    <source>
        <dbReference type="ARBA" id="ARBA00023134"/>
    </source>
</evidence>
<keyword evidence="7" id="KW-1185">Reference proteome</keyword>
<reference evidence="6" key="1">
    <citation type="submission" date="2025-08" db="UniProtKB">
        <authorList>
            <consortium name="Ensembl"/>
        </authorList>
    </citation>
    <scope>IDENTIFICATION</scope>
</reference>
<feature type="domain" description="AIG1-type G" evidence="5">
    <location>
        <begin position="51"/>
        <end position="169"/>
    </location>
</feature>
<sequence>MSERRHLVDRTKQTQEQSGAKDQTTPLTVRTKRKLRHNKTSALTNCIMEETMFLQIVLLGKTGSGKSSLANTIFGEKDKFNVGHFASSETKVCQPKSKTVNGRELRLIDTPGLLDTELDNTEMSPEYLTFLLECAPGIHAFLILLKVEKFTKHEKEVTQTIFQQLAKSL</sequence>
<comment type="similarity">
    <text evidence="1">Belongs to the TRAFAC class TrmE-Era-EngA-EngB-Septin-like GTPase superfamily. AIG1/Toc34/Toc159-like paraseptin GTPase family. IAN subfamily.</text>
</comment>
<reference evidence="6" key="2">
    <citation type="submission" date="2025-09" db="UniProtKB">
        <authorList>
            <consortium name="Ensembl"/>
        </authorList>
    </citation>
    <scope>IDENTIFICATION</scope>
</reference>
<feature type="region of interest" description="Disordered" evidence="4">
    <location>
        <begin position="1"/>
        <end position="27"/>
    </location>
</feature>
<dbReference type="SUPFAM" id="SSF52540">
    <property type="entry name" value="P-loop containing nucleoside triphosphate hydrolases"/>
    <property type="match status" value="1"/>
</dbReference>
<dbReference type="InterPro" id="IPR045058">
    <property type="entry name" value="GIMA/IAN/Toc"/>
</dbReference>
<dbReference type="PROSITE" id="PS51720">
    <property type="entry name" value="G_AIG1"/>
    <property type="match status" value="1"/>
</dbReference>
<evidence type="ECO:0000313" key="7">
    <source>
        <dbReference type="Proteomes" id="UP000694523"/>
    </source>
</evidence>
<dbReference type="Gene3D" id="3.40.50.300">
    <property type="entry name" value="P-loop containing nucleotide triphosphate hydrolases"/>
    <property type="match status" value="1"/>
</dbReference>
<evidence type="ECO:0000256" key="2">
    <source>
        <dbReference type="ARBA" id="ARBA00022741"/>
    </source>
</evidence>
<dbReference type="Ensembl" id="ENSNMLT00000001517.1">
    <property type="protein sequence ID" value="ENSNMLP00000001319.1"/>
    <property type="gene ID" value="ENSNMLG00000001013.1"/>
</dbReference>
<feature type="compositionally biased region" description="Basic and acidic residues" evidence="4">
    <location>
        <begin position="1"/>
        <end position="13"/>
    </location>
</feature>
<organism evidence="6 7">
    <name type="scientific">Neogobius melanostomus</name>
    <name type="common">round goby</name>
    <dbReference type="NCBI Taxonomy" id="47308"/>
    <lineage>
        <taxon>Eukaryota</taxon>
        <taxon>Metazoa</taxon>
        <taxon>Chordata</taxon>
        <taxon>Craniata</taxon>
        <taxon>Vertebrata</taxon>
        <taxon>Euteleostomi</taxon>
        <taxon>Actinopterygii</taxon>
        <taxon>Neopterygii</taxon>
        <taxon>Teleostei</taxon>
        <taxon>Neoteleostei</taxon>
        <taxon>Acanthomorphata</taxon>
        <taxon>Gobiaria</taxon>
        <taxon>Gobiiformes</taxon>
        <taxon>Gobioidei</taxon>
        <taxon>Gobiidae</taxon>
        <taxon>Benthophilinae</taxon>
        <taxon>Neogobiini</taxon>
        <taxon>Neogobius</taxon>
    </lineage>
</organism>
<dbReference type="GO" id="GO:0005525">
    <property type="term" value="F:GTP binding"/>
    <property type="evidence" value="ECO:0007669"/>
    <property type="project" value="UniProtKB-KW"/>
</dbReference>
<evidence type="ECO:0000259" key="5">
    <source>
        <dbReference type="PROSITE" id="PS51720"/>
    </source>
</evidence>
<name>A0A8C6S446_9GOBI</name>
<proteinExistence type="inferred from homology"/>
<accession>A0A8C6S446</accession>
<dbReference type="InterPro" id="IPR006703">
    <property type="entry name" value="G_AIG1"/>
</dbReference>
<keyword evidence="2" id="KW-0547">Nucleotide-binding</keyword>